<evidence type="ECO:0000313" key="2">
    <source>
        <dbReference type="Proteomes" id="UP001260980"/>
    </source>
</evidence>
<comment type="caution">
    <text evidence="1">The sequence shown here is derived from an EMBL/GenBank/DDBJ whole genome shotgun (WGS) entry which is preliminary data.</text>
</comment>
<proteinExistence type="predicted"/>
<reference evidence="1 2" key="1">
    <citation type="submission" date="2023-10" db="EMBL/GenBank/DDBJ databases">
        <title>Paenibacillus strain PFR10 Genome sequencing and assembly.</title>
        <authorList>
            <person name="Kim I."/>
        </authorList>
    </citation>
    <scope>NUCLEOTIDE SEQUENCE [LARGE SCALE GENOMIC DNA]</scope>
    <source>
        <strain evidence="1 2">PFR10</strain>
    </source>
</reference>
<organism evidence="1 2">
    <name type="scientific">Paenibacillus violae</name>
    <dbReference type="NCBI Taxonomy" id="3077234"/>
    <lineage>
        <taxon>Bacteria</taxon>
        <taxon>Bacillati</taxon>
        <taxon>Bacillota</taxon>
        <taxon>Bacilli</taxon>
        <taxon>Bacillales</taxon>
        <taxon>Paenibacillaceae</taxon>
        <taxon>Paenibacillus</taxon>
    </lineage>
</organism>
<sequence length="167" mass="18736">MICSRWWRRRGRRAVGQLCTAHATLRCRLAVARNRLEPQKGQPQSWPSFTYATCKITPIPPAICCKCSTFSYVAGFFGVNFAEYARFSTPTGDLARVSTVISFPATEQRRLTVVFPSPLAAAHQWMLTLQHIKEPEGAICALGSVFTFLGNYGDLFQRFGRKSSPIR</sequence>
<accession>A0ABU3RHA2</accession>
<dbReference type="EMBL" id="JAWCUD010000007">
    <property type="protein sequence ID" value="MDU0203609.1"/>
    <property type="molecule type" value="Genomic_DNA"/>
</dbReference>
<protein>
    <submittedName>
        <fullName evidence="1">Uncharacterized protein</fullName>
    </submittedName>
</protein>
<keyword evidence="2" id="KW-1185">Reference proteome</keyword>
<dbReference type="Proteomes" id="UP001260980">
    <property type="component" value="Unassembled WGS sequence"/>
</dbReference>
<gene>
    <name evidence="1" type="ORF">RQP52_21210</name>
</gene>
<evidence type="ECO:0000313" key="1">
    <source>
        <dbReference type="EMBL" id="MDU0203609.1"/>
    </source>
</evidence>
<name>A0ABU3RHA2_9BACL</name>